<feature type="chain" id="PRO_5022666343" evidence="1">
    <location>
        <begin position="29"/>
        <end position="216"/>
    </location>
</feature>
<feature type="signal peptide" evidence="1">
    <location>
        <begin position="1"/>
        <end position="28"/>
    </location>
</feature>
<dbReference type="GO" id="GO:0005509">
    <property type="term" value="F:calcium ion binding"/>
    <property type="evidence" value="ECO:0007669"/>
    <property type="project" value="InterPro"/>
</dbReference>
<evidence type="ECO:0000313" key="3">
    <source>
        <dbReference type="Proteomes" id="UP000321805"/>
    </source>
</evidence>
<protein>
    <submittedName>
        <fullName evidence="2">Calcium-binding protein</fullName>
    </submittedName>
</protein>
<dbReference type="SUPFAM" id="SSF51120">
    <property type="entry name" value="beta-Roll"/>
    <property type="match status" value="1"/>
</dbReference>
<sequence>MSCRRLLSFACLLGLTMIAMVVSPTVRANTSHAGWPPIDGMLLMNKLDQQRPLDARLGHDPFGGADTGYRCDGLHLSQRCFRRNARCLGRRDRHGRCNRMVVRPSGRHNELLGGHGSDQIFAGPNGDVIWGDYKASGQPATQSDLLVGGPGRDFIYASHGTNTIQAGGGDDWIKAHFGRGSIDCGPGNDVLFVSRRAQKHYTITGCERISHRTLGY</sequence>
<reference evidence="2" key="2">
    <citation type="submission" date="2019-08" db="EMBL/GenBank/DDBJ databases">
        <authorList>
            <person name="Im W.-T."/>
        </authorList>
    </citation>
    <scope>NUCLEOTIDE SEQUENCE</scope>
    <source>
        <strain evidence="2">BR7-21</strain>
    </source>
</reference>
<dbReference type="Gene3D" id="2.150.10.10">
    <property type="entry name" value="Serralysin-like metalloprotease, C-terminal"/>
    <property type="match status" value="1"/>
</dbReference>
<evidence type="ECO:0000313" key="2">
    <source>
        <dbReference type="EMBL" id="QEC47996.1"/>
    </source>
</evidence>
<accession>A0A5B8U4G7</accession>
<keyword evidence="3" id="KW-1185">Reference proteome</keyword>
<keyword evidence="1" id="KW-0732">Signal</keyword>
<proteinExistence type="predicted"/>
<dbReference type="KEGG" id="bsol:FSW04_10730"/>
<dbReference type="AlphaFoldDB" id="A0A5B8U4G7"/>
<dbReference type="InterPro" id="IPR001343">
    <property type="entry name" value="Hemolysn_Ca-bd"/>
</dbReference>
<evidence type="ECO:0000256" key="1">
    <source>
        <dbReference type="SAM" id="SignalP"/>
    </source>
</evidence>
<dbReference type="OrthoDB" id="5242885at2"/>
<reference evidence="2" key="1">
    <citation type="journal article" date="2018" name="J. Microbiol.">
        <title>Baekduia soli gen. nov., sp. nov., a novel bacterium isolated from the soil of Baekdu Mountain and proposal of a novel family name, Baekduiaceae fam. nov.</title>
        <authorList>
            <person name="An D.S."/>
            <person name="Siddiqi M.Z."/>
            <person name="Kim K.H."/>
            <person name="Yu H.S."/>
            <person name="Im W.T."/>
        </authorList>
    </citation>
    <scope>NUCLEOTIDE SEQUENCE [LARGE SCALE GENOMIC DNA]</scope>
    <source>
        <strain evidence="2">BR7-21</strain>
    </source>
</reference>
<dbReference type="Proteomes" id="UP000321805">
    <property type="component" value="Chromosome"/>
</dbReference>
<dbReference type="RefSeq" id="WP_146919081.1">
    <property type="nucleotide sequence ID" value="NZ_CP042430.1"/>
</dbReference>
<dbReference type="EMBL" id="CP042430">
    <property type="protein sequence ID" value="QEC47996.1"/>
    <property type="molecule type" value="Genomic_DNA"/>
</dbReference>
<gene>
    <name evidence="2" type="ORF">FSW04_10730</name>
</gene>
<organism evidence="2 3">
    <name type="scientific">Baekduia soli</name>
    <dbReference type="NCBI Taxonomy" id="496014"/>
    <lineage>
        <taxon>Bacteria</taxon>
        <taxon>Bacillati</taxon>
        <taxon>Actinomycetota</taxon>
        <taxon>Thermoleophilia</taxon>
        <taxon>Solirubrobacterales</taxon>
        <taxon>Baekduiaceae</taxon>
        <taxon>Baekduia</taxon>
    </lineage>
</organism>
<name>A0A5B8U4G7_9ACTN</name>
<dbReference type="InterPro" id="IPR011049">
    <property type="entry name" value="Serralysin-like_metalloprot_C"/>
</dbReference>
<dbReference type="Pfam" id="PF00353">
    <property type="entry name" value="HemolysinCabind"/>
    <property type="match status" value="2"/>
</dbReference>